<dbReference type="InterPro" id="IPR036779">
    <property type="entry name" value="LysM_dom_sf"/>
</dbReference>
<dbReference type="Proteomes" id="UP001233673">
    <property type="component" value="Unassembled WGS sequence"/>
</dbReference>
<dbReference type="EMBL" id="JASNFN010000013">
    <property type="protein sequence ID" value="MDP5183473.1"/>
    <property type="molecule type" value="Genomic_DNA"/>
</dbReference>
<dbReference type="Gene3D" id="3.10.350.10">
    <property type="entry name" value="LysM domain"/>
    <property type="match status" value="1"/>
</dbReference>
<keyword evidence="1" id="KW-0812">Transmembrane</keyword>
<evidence type="ECO:0000259" key="2">
    <source>
        <dbReference type="PROSITE" id="PS51782"/>
    </source>
</evidence>
<sequence>MNSGAALRVRGEMSADVCGGRSATAPARHLRVLPPPRAYADAVAPRADPGLPGDGVARVRQSATGRPATGPAAESLPPLRLTARGRRVVAVVVLLLGLGVVALGGAVLGEDGDALELMGTTKVIVEPGDTLWSIAGAAAGGRDVRDVVVDIRQLNRLQSAAIRPGQVLVLP</sequence>
<feature type="domain" description="LysM" evidence="2">
    <location>
        <begin position="121"/>
        <end position="170"/>
    </location>
</feature>
<evidence type="ECO:0000256" key="1">
    <source>
        <dbReference type="SAM" id="Phobius"/>
    </source>
</evidence>
<evidence type="ECO:0000313" key="3">
    <source>
        <dbReference type="EMBL" id="MDP5183473.1"/>
    </source>
</evidence>
<keyword evidence="4" id="KW-1185">Reference proteome</keyword>
<dbReference type="CDD" id="cd00118">
    <property type="entry name" value="LysM"/>
    <property type="match status" value="1"/>
</dbReference>
<keyword evidence="1" id="KW-0472">Membrane</keyword>
<dbReference type="InterPro" id="IPR018392">
    <property type="entry name" value="LysM"/>
</dbReference>
<dbReference type="Pfam" id="PF01476">
    <property type="entry name" value="LysM"/>
    <property type="match status" value="1"/>
</dbReference>
<evidence type="ECO:0000313" key="4">
    <source>
        <dbReference type="Proteomes" id="UP001233673"/>
    </source>
</evidence>
<proteinExistence type="predicted"/>
<organism evidence="3 4">
    <name type="scientific">Blastococcus carthaginiensis</name>
    <dbReference type="NCBI Taxonomy" id="3050034"/>
    <lineage>
        <taxon>Bacteria</taxon>
        <taxon>Bacillati</taxon>
        <taxon>Actinomycetota</taxon>
        <taxon>Actinomycetes</taxon>
        <taxon>Geodermatophilales</taxon>
        <taxon>Geodermatophilaceae</taxon>
        <taxon>Blastococcus</taxon>
    </lineage>
</organism>
<reference evidence="4" key="1">
    <citation type="submission" date="2023-05" db="EMBL/GenBank/DDBJ databases">
        <title>Draft genome of Pseudofrankia sp. BMG5.37.</title>
        <authorList>
            <person name="Gtari M."/>
            <person name="Ghodhbane F."/>
            <person name="Sbissi I."/>
        </authorList>
    </citation>
    <scope>NUCLEOTIDE SEQUENCE [LARGE SCALE GENOMIC DNA]</scope>
    <source>
        <strain evidence="4">BMG 814</strain>
    </source>
</reference>
<keyword evidence="1" id="KW-1133">Transmembrane helix</keyword>
<accession>A0ABT9ID11</accession>
<dbReference type="SUPFAM" id="SSF54106">
    <property type="entry name" value="LysM domain"/>
    <property type="match status" value="1"/>
</dbReference>
<dbReference type="PROSITE" id="PS51782">
    <property type="entry name" value="LYSM"/>
    <property type="match status" value="1"/>
</dbReference>
<feature type="transmembrane region" description="Helical" evidence="1">
    <location>
        <begin position="88"/>
        <end position="108"/>
    </location>
</feature>
<dbReference type="RefSeq" id="WP_306000098.1">
    <property type="nucleotide sequence ID" value="NZ_JASNFN010000013.1"/>
</dbReference>
<dbReference type="SMART" id="SM00257">
    <property type="entry name" value="LysM"/>
    <property type="match status" value="1"/>
</dbReference>
<name>A0ABT9ID11_9ACTN</name>
<comment type="caution">
    <text evidence="3">The sequence shown here is derived from an EMBL/GenBank/DDBJ whole genome shotgun (WGS) entry which is preliminary data.</text>
</comment>
<gene>
    <name evidence="3" type="ORF">QOZ88_12580</name>
</gene>
<protein>
    <submittedName>
        <fullName evidence="3">LysM peptidoglycan-binding domain-containing protein</fullName>
    </submittedName>
</protein>